<name>A0A285IQ88_9ACTN</name>
<sequence length="164" mass="18008">MSMLWQEVFVPDSVVASDGFTAELGGTVEMSLALAVERGPGWTHEVAGRALDVESTIWSDDGWLIDVDGLGIYVIGKPVPPPGTWTTVHGRLRFAEGYETDGFVPAEEVLRRARRTFTVRRIVRLDLVRGRPGTVRLGSGEEVTEVRWAGADTRSYLLDLALVP</sequence>
<organism evidence="1 2">
    <name type="scientific">Paractinoplanes atraurantiacus</name>
    <dbReference type="NCBI Taxonomy" id="1036182"/>
    <lineage>
        <taxon>Bacteria</taxon>
        <taxon>Bacillati</taxon>
        <taxon>Actinomycetota</taxon>
        <taxon>Actinomycetes</taxon>
        <taxon>Micromonosporales</taxon>
        <taxon>Micromonosporaceae</taxon>
        <taxon>Paractinoplanes</taxon>
    </lineage>
</organism>
<reference evidence="1 2" key="1">
    <citation type="submission" date="2017-09" db="EMBL/GenBank/DDBJ databases">
        <authorList>
            <person name="Ehlers B."/>
            <person name="Leendertz F.H."/>
        </authorList>
    </citation>
    <scope>NUCLEOTIDE SEQUENCE [LARGE SCALE GENOMIC DNA]</scope>
    <source>
        <strain evidence="1 2">CGMCC 4.6857</strain>
    </source>
</reference>
<dbReference type="AlphaFoldDB" id="A0A285IQ88"/>
<evidence type="ECO:0000313" key="2">
    <source>
        <dbReference type="Proteomes" id="UP000219612"/>
    </source>
</evidence>
<accession>A0A285IQ88</accession>
<dbReference type="OrthoDB" id="3298026at2"/>
<gene>
    <name evidence="1" type="ORF">SAMN05421748_110152</name>
</gene>
<keyword evidence="2" id="KW-1185">Reference proteome</keyword>
<dbReference type="RefSeq" id="WP_143234824.1">
    <property type="nucleotide sequence ID" value="NZ_OBDY01000010.1"/>
</dbReference>
<dbReference type="EMBL" id="OBDY01000010">
    <property type="protein sequence ID" value="SNY49857.1"/>
    <property type="molecule type" value="Genomic_DNA"/>
</dbReference>
<dbReference type="Proteomes" id="UP000219612">
    <property type="component" value="Unassembled WGS sequence"/>
</dbReference>
<proteinExistence type="predicted"/>
<evidence type="ECO:0000313" key="1">
    <source>
        <dbReference type="EMBL" id="SNY49857.1"/>
    </source>
</evidence>
<protein>
    <submittedName>
        <fullName evidence="1">Uncharacterized protein</fullName>
    </submittedName>
</protein>